<feature type="transmembrane region" description="Helical" evidence="8">
    <location>
        <begin position="309"/>
        <end position="326"/>
    </location>
</feature>
<dbReference type="GeneID" id="117146047"/>
<dbReference type="AlphaFoldDB" id="A0A6P8KG71"/>
<dbReference type="Proteomes" id="UP000515162">
    <property type="component" value="Chromosome 3R"/>
</dbReference>
<accession>A0A6P8KG71</accession>
<evidence type="ECO:0000256" key="2">
    <source>
        <dbReference type="ARBA" id="ARBA00022475"/>
    </source>
</evidence>
<keyword evidence="5 8" id="KW-0472">Membrane</keyword>
<keyword evidence="6" id="KW-0675">Receptor</keyword>
<comment type="subcellular location">
    <subcellularLocation>
        <location evidence="1">Cell membrane</location>
        <topology evidence="1">Multi-pass membrane protein</topology>
    </subcellularLocation>
</comment>
<dbReference type="InterPro" id="IPR052192">
    <property type="entry name" value="Insect_Ionotropic_Sensory_Rcpt"/>
</dbReference>
<keyword evidence="4 8" id="KW-1133">Transmembrane helix</keyword>
<evidence type="ECO:0000256" key="3">
    <source>
        <dbReference type="ARBA" id="ARBA00022692"/>
    </source>
</evidence>
<proteinExistence type="predicted"/>
<keyword evidence="7" id="KW-0325">Glycoprotein</keyword>
<dbReference type="RefSeq" id="XP_033167878.1">
    <property type="nucleotide sequence ID" value="XM_033311987.1"/>
</dbReference>
<evidence type="ECO:0000256" key="7">
    <source>
        <dbReference type="ARBA" id="ARBA00023180"/>
    </source>
</evidence>
<evidence type="ECO:0000256" key="1">
    <source>
        <dbReference type="ARBA" id="ARBA00004651"/>
    </source>
</evidence>
<dbReference type="CTD" id="318632"/>
<evidence type="ECO:0000313" key="10">
    <source>
        <dbReference type="RefSeq" id="XP_033167878.1"/>
    </source>
</evidence>
<gene>
    <name evidence="10" type="primary">LOC117146047</name>
</gene>
<evidence type="ECO:0000256" key="6">
    <source>
        <dbReference type="ARBA" id="ARBA00023170"/>
    </source>
</evidence>
<sequence>MWQQVLLAETSNWSRSDVLQRFWTHLRVEIRFRTMLNYRLESCDCWFDDVLGSDNSTALLWNDQTYPHYLRHRQDTDILAVSCLRFHQYQEVLLALSLMLDQMRSMPVVLQLCGDEDSIQELNSARLLLKHSQDLKMPNVVLLSWTFFNSATLYSYEMFPEFNVQKLVYQAYLTLFPYKLGNLKGHPIRTVPDNSEPHTIVRKTLNGSISIDGPVWQFMIEFAKHINATLQLPIELHPERTFKLVQILDLVRNQTVDIAASLRPYSVNVQRSSTHIYGSPMMVGNWCMMLPTERVIGSHEALTRLMKSPWMWLILLLFYSVHRFLAQKTRLKSSLIHLIKLLINLALICFLQAQLSAYFIGPQKVNHISNMQQIEESGLKIRGMRGEFMEYPIDMRSRYASSFLLHELFFELAQYRNSFNTSYGYTVTSVKWQLYKEAQRHFRRPLFRYSEEICVQKLSLFSLIQQSNCIYCYRSAIFILRMHEAGLFRMWYQRSYYLMVTAGRFPIGDLSTVHRAQPIRWTEWQYVVLLHGVGLLFSVVVFVIELTVHYANVCLNNL</sequence>
<keyword evidence="2" id="KW-1003">Cell membrane</keyword>
<reference evidence="10" key="1">
    <citation type="submission" date="2025-08" db="UniProtKB">
        <authorList>
            <consortium name="RefSeq"/>
        </authorList>
    </citation>
    <scope>IDENTIFICATION</scope>
    <source>
        <strain evidence="10">Mau12</strain>
        <tissue evidence="10">Whole Body</tissue>
    </source>
</reference>
<protein>
    <submittedName>
        <fullName evidence="10">Uncharacterized protein LOC117146047</fullName>
    </submittedName>
</protein>
<dbReference type="GO" id="GO:0005886">
    <property type="term" value="C:plasma membrane"/>
    <property type="evidence" value="ECO:0007669"/>
    <property type="project" value="UniProtKB-SubCell"/>
</dbReference>
<dbReference type="PANTHER" id="PTHR42643:SF41">
    <property type="entry name" value="IONOTROPIC RECEPTOR 20A-RELATED"/>
    <property type="match status" value="1"/>
</dbReference>
<dbReference type="PANTHER" id="PTHR42643">
    <property type="entry name" value="IONOTROPIC RECEPTOR 20A-RELATED"/>
    <property type="match status" value="1"/>
</dbReference>
<evidence type="ECO:0000256" key="5">
    <source>
        <dbReference type="ARBA" id="ARBA00023136"/>
    </source>
</evidence>
<name>A0A6P8KG71_DROMA</name>
<evidence type="ECO:0000313" key="9">
    <source>
        <dbReference type="Proteomes" id="UP000515162"/>
    </source>
</evidence>
<evidence type="ECO:0000256" key="4">
    <source>
        <dbReference type="ARBA" id="ARBA00022989"/>
    </source>
</evidence>
<keyword evidence="3 8" id="KW-0812">Transmembrane</keyword>
<feature type="transmembrane region" description="Helical" evidence="8">
    <location>
        <begin position="524"/>
        <end position="548"/>
    </location>
</feature>
<evidence type="ECO:0000256" key="8">
    <source>
        <dbReference type="SAM" id="Phobius"/>
    </source>
</evidence>
<keyword evidence="9" id="KW-1185">Reference proteome</keyword>
<organism evidence="9 10">
    <name type="scientific">Drosophila mauritiana</name>
    <name type="common">Fruit fly</name>
    <dbReference type="NCBI Taxonomy" id="7226"/>
    <lineage>
        <taxon>Eukaryota</taxon>
        <taxon>Metazoa</taxon>
        <taxon>Ecdysozoa</taxon>
        <taxon>Arthropoda</taxon>
        <taxon>Hexapoda</taxon>
        <taxon>Insecta</taxon>
        <taxon>Pterygota</taxon>
        <taxon>Neoptera</taxon>
        <taxon>Endopterygota</taxon>
        <taxon>Diptera</taxon>
        <taxon>Brachycera</taxon>
        <taxon>Muscomorpha</taxon>
        <taxon>Ephydroidea</taxon>
        <taxon>Drosophilidae</taxon>
        <taxon>Drosophila</taxon>
        <taxon>Sophophora</taxon>
    </lineage>
</organism>